<evidence type="ECO:0000313" key="2">
    <source>
        <dbReference type="Proteomes" id="UP000799428"/>
    </source>
</evidence>
<sequence length="190" mass="21892">MYVCGRGICCWDRILAVSRRLHWRGARLRDEPSLERANIVPRSGRAGGRAKEDETVSRRGCLPEKDWKRWWQIRTVGSLSIWPCDGVYIVVVKSERWKSADTRCVVDGMVDGGRWTVDGGRWTGKGKRQLQDVRRAALDFGSDPNNRHISCFSLSISISIWQPAAWYHPNNEYHLQYRLDLPIPNVTMIP</sequence>
<dbReference type="EMBL" id="MU005790">
    <property type="protein sequence ID" value="KAF2703013.1"/>
    <property type="molecule type" value="Genomic_DNA"/>
</dbReference>
<accession>A0A6G1JRS5</accession>
<organism evidence="1 2">
    <name type="scientific">Pleomassaria siparia CBS 279.74</name>
    <dbReference type="NCBI Taxonomy" id="1314801"/>
    <lineage>
        <taxon>Eukaryota</taxon>
        <taxon>Fungi</taxon>
        <taxon>Dikarya</taxon>
        <taxon>Ascomycota</taxon>
        <taxon>Pezizomycotina</taxon>
        <taxon>Dothideomycetes</taxon>
        <taxon>Pleosporomycetidae</taxon>
        <taxon>Pleosporales</taxon>
        <taxon>Pleomassariaceae</taxon>
        <taxon>Pleomassaria</taxon>
    </lineage>
</organism>
<dbReference type="Proteomes" id="UP000799428">
    <property type="component" value="Unassembled WGS sequence"/>
</dbReference>
<evidence type="ECO:0000313" key="1">
    <source>
        <dbReference type="EMBL" id="KAF2703013.1"/>
    </source>
</evidence>
<dbReference type="OrthoDB" id="9950873at2759"/>
<name>A0A6G1JRS5_9PLEO</name>
<gene>
    <name evidence="1" type="ORF">K504DRAFT_186689</name>
</gene>
<dbReference type="AlphaFoldDB" id="A0A6G1JRS5"/>
<keyword evidence="2" id="KW-1185">Reference proteome</keyword>
<reference evidence="1" key="1">
    <citation type="journal article" date="2020" name="Stud. Mycol.">
        <title>101 Dothideomycetes genomes: a test case for predicting lifestyles and emergence of pathogens.</title>
        <authorList>
            <person name="Haridas S."/>
            <person name="Albert R."/>
            <person name="Binder M."/>
            <person name="Bloem J."/>
            <person name="Labutti K."/>
            <person name="Salamov A."/>
            <person name="Andreopoulos B."/>
            <person name="Baker S."/>
            <person name="Barry K."/>
            <person name="Bills G."/>
            <person name="Bluhm B."/>
            <person name="Cannon C."/>
            <person name="Castanera R."/>
            <person name="Culley D."/>
            <person name="Daum C."/>
            <person name="Ezra D."/>
            <person name="Gonzalez J."/>
            <person name="Henrissat B."/>
            <person name="Kuo A."/>
            <person name="Liang C."/>
            <person name="Lipzen A."/>
            <person name="Lutzoni F."/>
            <person name="Magnuson J."/>
            <person name="Mondo S."/>
            <person name="Nolan M."/>
            <person name="Ohm R."/>
            <person name="Pangilinan J."/>
            <person name="Park H.-J."/>
            <person name="Ramirez L."/>
            <person name="Alfaro M."/>
            <person name="Sun H."/>
            <person name="Tritt A."/>
            <person name="Yoshinaga Y."/>
            <person name="Zwiers L.-H."/>
            <person name="Turgeon B."/>
            <person name="Goodwin S."/>
            <person name="Spatafora J."/>
            <person name="Crous P."/>
            <person name="Grigoriev I."/>
        </authorList>
    </citation>
    <scope>NUCLEOTIDE SEQUENCE</scope>
    <source>
        <strain evidence="1">CBS 279.74</strain>
    </source>
</reference>
<proteinExistence type="predicted"/>
<protein>
    <submittedName>
        <fullName evidence="1">Uncharacterized protein</fullName>
    </submittedName>
</protein>